<reference evidence="1 2" key="1">
    <citation type="submission" date="2015-04" db="EMBL/GenBank/DDBJ databases">
        <title>Complete Sequence for the Genome of the Thioalkalivibrio versutus D301.</title>
        <authorList>
            <person name="Mu T."/>
            <person name="Zhou J."/>
            <person name="Xu X."/>
        </authorList>
    </citation>
    <scope>NUCLEOTIDE SEQUENCE [LARGE SCALE GENOMIC DNA]</scope>
    <source>
        <strain evidence="1 2">D301</strain>
    </source>
</reference>
<sequence>MRSIVSGSPSAAAGRWVTSRARRLAVASTFSVFLARCQVSAEKPREKRADRLLVVLSMGHPRQSMVRV</sequence>
<dbReference type="EMBL" id="CP011367">
    <property type="protein sequence ID" value="AKJ93941.1"/>
    <property type="molecule type" value="Genomic_DNA"/>
</dbReference>
<evidence type="ECO:0000313" key="1">
    <source>
        <dbReference type="EMBL" id="AKJ93941.1"/>
    </source>
</evidence>
<dbReference type="Proteomes" id="UP000064201">
    <property type="component" value="Chromosome"/>
</dbReference>
<gene>
    <name evidence="1" type="ORF">TVD_00545</name>
</gene>
<dbReference type="KEGG" id="tvr:TVD_00545"/>
<dbReference type="STRING" id="106634.TVD_00545"/>
<protein>
    <submittedName>
        <fullName evidence="1">Uncharacterized protein</fullName>
    </submittedName>
</protein>
<name>A0A0G3G502_9GAMM</name>
<dbReference type="AlphaFoldDB" id="A0A0G3G502"/>
<proteinExistence type="predicted"/>
<evidence type="ECO:0000313" key="2">
    <source>
        <dbReference type="Proteomes" id="UP000064201"/>
    </source>
</evidence>
<organism evidence="1 2">
    <name type="scientific">Thioalkalivibrio versutus</name>
    <dbReference type="NCBI Taxonomy" id="106634"/>
    <lineage>
        <taxon>Bacteria</taxon>
        <taxon>Pseudomonadati</taxon>
        <taxon>Pseudomonadota</taxon>
        <taxon>Gammaproteobacteria</taxon>
        <taxon>Chromatiales</taxon>
        <taxon>Ectothiorhodospiraceae</taxon>
        <taxon>Thioalkalivibrio</taxon>
    </lineage>
</organism>
<keyword evidence="2" id="KW-1185">Reference proteome</keyword>
<accession>A0A0G3G502</accession>